<feature type="transmembrane region" description="Helical" evidence="8">
    <location>
        <begin position="108"/>
        <end position="129"/>
    </location>
</feature>
<feature type="transmembrane region" description="Helical" evidence="8">
    <location>
        <begin position="184"/>
        <end position="201"/>
    </location>
</feature>
<keyword evidence="3" id="KW-0813">Transport</keyword>
<dbReference type="Pfam" id="PF03591">
    <property type="entry name" value="AzlC"/>
    <property type="match status" value="1"/>
</dbReference>
<dbReference type="AlphaFoldDB" id="A0A3L7AQP4"/>
<dbReference type="OrthoDB" id="3181706at2"/>
<evidence type="ECO:0000256" key="3">
    <source>
        <dbReference type="ARBA" id="ARBA00022448"/>
    </source>
</evidence>
<evidence type="ECO:0000256" key="1">
    <source>
        <dbReference type="ARBA" id="ARBA00004651"/>
    </source>
</evidence>
<name>A0A3L7AQP4_9MICO</name>
<sequence>MFPLGLAFGLLVSQAGLDWWWATIFTAVVYAGSLEFILVGLVMVAAPLSTIALTSLVVNVRHVFYALSFPIHRVRPGLGKLYSAYAMTDEAYAITTGRPRENWTGTRIIGIQVFCQLYWVLGATVGALAGNRLELHLPGLEFTLTALFVVLAIEAYRARRDMPTAVIALLSGLIGIALSPEHMLPIAMSLLTTGLLVRFWLRTRRARHTSNVDHGEEER</sequence>
<evidence type="ECO:0000256" key="2">
    <source>
        <dbReference type="ARBA" id="ARBA00010735"/>
    </source>
</evidence>
<keyword evidence="4" id="KW-1003">Cell membrane</keyword>
<evidence type="ECO:0000313" key="10">
    <source>
        <dbReference type="Proteomes" id="UP000269438"/>
    </source>
</evidence>
<dbReference type="GO" id="GO:1903785">
    <property type="term" value="P:L-valine transmembrane transport"/>
    <property type="evidence" value="ECO:0007669"/>
    <property type="project" value="TreeGrafter"/>
</dbReference>
<proteinExistence type="inferred from homology"/>
<keyword evidence="10" id="KW-1185">Reference proteome</keyword>
<organism evidence="9 10">
    <name type="scientific">Mycetocola lacteus</name>
    <dbReference type="NCBI Taxonomy" id="76637"/>
    <lineage>
        <taxon>Bacteria</taxon>
        <taxon>Bacillati</taxon>
        <taxon>Actinomycetota</taxon>
        <taxon>Actinomycetes</taxon>
        <taxon>Micrococcales</taxon>
        <taxon>Microbacteriaceae</taxon>
        <taxon>Mycetocola</taxon>
    </lineage>
</organism>
<accession>A0A3L7AQP4</accession>
<keyword evidence="7 8" id="KW-0472">Membrane</keyword>
<evidence type="ECO:0000256" key="7">
    <source>
        <dbReference type="ARBA" id="ARBA00023136"/>
    </source>
</evidence>
<evidence type="ECO:0000256" key="6">
    <source>
        <dbReference type="ARBA" id="ARBA00022989"/>
    </source>
</evidence>
<comment type="caution">
    <text evidence="9">The sequence shown here is derived from an EMBL/GenBank/DDBJ whole genome shotgun (WGS) entry which is preliminary data.</text>
</comment>
<feature type="transmembrane region" description="Helical" evidence="8">
    <location>
        <begin position="135"/>
        <end position="155"/>
    </location>
</feature>
<gene>
    <name evidence="9" type="ORF">D9V34_10610</name>
</gene>
<dbReference type="PANTHER" id="PTHR34979:SF1">
    <property type="entry name" value="INNER MEMBRANE PROTEIN YGAZ"/>
    <property type="match status" value="1"/>
</dbReference>
<feature type="transmembrane region" description="Helical" evidence="8">
    <location>
        <begin position="25"/>
        <end position="58"/>
    </location>
</feature>
<evidence type="ECO:0000256" key="4">
    <source>
        <dbReference type="ARBA" id="ARBA00022475"/>
    </source>
</evidence>
<reference evidence="9 10" key="1">
    <citation type="submission" date="2018-10" db="EMBL/GenBank/DDBJ databases">
        <authorList>
            <person name="Li J."/>
        </authorList>
    </citation>
    <scope>NUCLEOTIDE SEQUENCE [LARGE SCALE GENOMIC DNA]</scope>
    <source>
        <strain evidence="9 10">JCM 11654</strain>
    </source>
</reference>
<evidence type="ECO:0000256" key="8">
    <source>
        <dbReference type="SAM" id="Phobius"/>
    </source>
</evidence>
<evidence type="ECO:0000256" key="5">
    <source>
        <dbReference type="ARBA" id="ARBA00022692"/>
    </source>
</evidence>
<protein>
    <submittedName>
        <fullName evidence="9">Branched-chain amino acid ABC transporter permease</fullName>
    </submittedName>
</protein>
<dbReference type="PANTHER" id="PTHR34979">
    <property type="entry name" value="INNER MEMBRANE PROTEIN YGAZ"/>
    <property type="match status" value="1"/>
</dbReference>
<dbReference type="GO" id="GO:0005886">
    <property type="term" value="C:plasma membrane"/>
    <property type="evidence" value="ECO:0007669"/>
    <property type="project" value="UniProtKB-SubCell"/>
</dbReference>
<keyword evidence="5 8" id="KW-0812">Transmembrane</keyword>
<evidence type="ECO:0000313" key="9">
    <source>
        <dbReference type="EMBL" id="RLP82454.1"/>
    </source>
</evidence>
<dbReference type="EMBL" id="RCUY01000009">
    <property type="protein sequence ID" value="RLP82454.1"/>
    <property type="molecule type" value="Genomic_DNA"/>
</dbReference>
<dbReference type="InterPro" id="IPR011606">
    <property type="entry name" value="Brnchd-chn_aa_trnsp_permease"/>
</dbReference>
<feature type="transmembrane region" description="Helical" evidence="8">
    <location>
        <begin position="162"/>
        <end position="178"/>
    </location>
</feature>
<comment type="similarity">
    <text evidence="2">Belongs to the AzlC family.</text>
</comment>
<dbReference type="Proteomes" id="UP000269438">
    <property type="component" value="Unassembled WGS sequence"/>
</dbReference>
<comment type="subcellular location">
    <subcellularLocation>
        <location evidence="1">Cell membrane</location>
        <topology evidence="1">Multi-pass membrane protein</topology>
    </subcellularLocation>
</comment>
<keyword evidence="6 8" id="KW-1133">Transmembrane helix</keyword>